<dbReference type="InterPro" id="IPR036250">
    <property type="entry name" value="AcylCo_DH-like_C"/>
</dbReference>
<evidence type="ECO:0000313" key="11">
    <source>
        <dbReference type="Proteomes" id="UP000570010"/>
    </source>
</evidence>
<dbReference type="Pfam" id="PF00441">
    <property type="entry name" value="Acyl-CoA_dh_1"/>
    <property type="match status" value="1"/>
</dbReference>
<evidence type="ECO:0000256" key="4">
    <source>
        <dbReference type="ARBA" id="ARBA00023002"/>
    </source>
</evidence>
<evidence type="ECO:0000259" key="6">
    <source>
        <dbReference type="Pfam" id="PF00441"/>
    </source>
</evidence>
<evidence type="ECO:0000313" key="9">
    <source>
        <dbReference type="EMBL" id="NEY80312.1"/>
    </source>
</evidence>
<comment type="similarity">
    <text evidence="1 5">Belongs to the acyl-CoA dehydrogenase family.</text>
</comment>
<evidence type="ECO:0000313" key="8">
    <source>
        <dbReference type="EMBL" id="MBA4535937.1"/>
    </source>
</evidence>
<dbReference type="SUPFAM" id="SSF56645">
    <property type="entry name" value="Acyl-CoA dehydrogenase NM domain-like"/>
    <property type="match status" value="1"/>
</dbReference>
<keyword evidence="2 5" id="KW-0285">Flavoprotein</keyword>
<reference evidence="9 10" key="1">
    <citation type="submission" date="2020-02" db="EMBL/GenBank/DDBJ databases">
        <title>Bacillus aquiflavi sp. nov., isolated from yellow water of strong flavor Chinese baijiu in Yibin region of China.</title>
        <authorList>
            <person name="Xie J."/>
        </authorList>
    </citation>
    <scope>NUCLEOTIDE SEQUENCE [LARGE SCALE GENOMIC DNA]</scope>
    <source>
        <strain evidence="9 10">3H-10</strain>
    </source>
</reference>
<dbReference type="SUPFAM" id="SSF47203">
    <property type="entry name" value="Acyl-CoA dehydrogenase C-terminal domain-like"/>
    <property type="match status" value="1"/>
</dbReference>
<dbReference type="Gene3D" id="1.20.140.10">
    <property type="entry name" value="Butyryl-CoA Dehydrogenase, subunit A, domain 3"/>
    <property type="match status" value="1"/>
</dbReference>
<evidence type="ECO:0000256" key="3">
    <source>
        <dbReference type="ARBA" id="ARBA00022827"/>
    </source>
</evidence>
<dbReference type="EMBL" id="JAAIWN010000003">
    <property type="protein sequence ID" value="NEY80312.1"/>
    <property type="molecule type" value="Genomic_DNA"/>
</dbReference>
<name>A0A6B3VTM4_9BACI</name>
<dbReference type="Gene3D" id="2.40.110.10">
    <property type="entry name" value="Butyryl-CoA Dehydrogenase, subunit A, domain 2"/>
    <property type="match status" value="1"/>
</dbReference>
<gene>
    <name evidence="9" type="ORF">G4D64_01985</name>
    <name evidence="8" type="ORF">H1Z61_01990</name>
</gene>
<feature type="domain" description="Acyl-CoA dehydrogenase/oxidase C-terminal" evidence="6">
    <location>
        <begin position="122"/>
        <end position="240"/>
    </location>
</feature>
<keyword evidence="10" id="KW-1185">Reference proteome</keyword>
<feature type="domain" description="Acyl-CoA oxidase/dehydrogenase middle" evidence="7">
    <location>
        <begin position="16"/>
        <end position="90"/>
    </location>
</feature>
<dbReference type="PANTHER" id="PTHR43884">
    <property type="entry name" value="ACYL-COA DEHYDROGENASE"/>
    <property type="match status" value="1"/>
</dbReference>
<dbReference type="EMBL" id="JACEIO010000003">
    <property type="protein sequence ID" value="MBA4535937.1"/>
    <property type="molecule type" value="Genomic_DNA"/>
</dbReference>
<evidence type="ECO:0000256" key="5">
    <source>
        <dbReference type="RuleBase" id="RU362125"/>
    </source>
</evidence>
<dbReference type="RefSeq" id="WP_163239820.1">
    <property type="nucleotide sequence ID" value="NZ_JAAIWN010000003.1"/>
</dbReference>
<keyword evidence="3 5" id="KW-0274">FAD</keyword>
<comment type="cofactor">
    <cofactor evidence="5">
        <name>FAD</name>
        <dbReference type="ChEBI" id="CHEBI:57692"/>
    </cofactor>
</comment>
<keyword evidence="4 5" id="KW-0560">Oxidoreductase</keyword>
<dbReference type="Proteomes" id="UP000472971">
    <property type="component" value="Unassembled WGS sequence"/>
</dbReference>
<evidence type="ECO:0000256" key="2">
    <source>
        <dbReference type="ARBA" id="ARBA00022630"/>
    </source>
</evidence>
<dbReference type="PANTHER" id="PTHR43884:SF25">
    <property type="entry name" value="ACYL-COA DEHYDROGENASE YDBM-RELATED"/>
    <property type="match status" value="1"/>
</dbReference>
<accession>A0A6B3VTM4</accession>
<dbReference type="GO" id="GO:0003995">
    <property type="term" value="F:acyl-CoA dehydrogenase activity"/>
    <property type="evidence" value="ECO:0007669"/>
    <property type="project" value="TreeGrafter"/>
</dbReference>
<evidence type="ECO:0000259" key="7">
    <source>
        <dbReference type="Pfam" id="PF02770"/>
    </source>
</evidence>
<dbReference type="InterPro" id="IPR009075">
    <property type="entry name" value="AcylCo_DH/oxidase_C"/>
</dbReference>
<dbReference type="Pfam" id="PF02770">
    <property type="entry name" value="Acyl-CoA_dh_M"/>
    <property type="match status" value="1"/>
</dbReference>
<dbReference type="InterPro" id="IPR006091">
    <property type="entry name" value="Acyl-CoA_Oxase/DH_mid-dom"/>
</dbReference>
<dbReference type="AlphaFoldDB" id="A0A6B3VTM4"/>
<protein>
    <submittedName>
        <fullName evidence="9">Acyl-CoA dehydrogenase</fullName>
    </submittedName>
</protein>
<evidence type="ECO:0000313" key="10">
    <source>
        <dbReference type="Proteomes" id="UP000472971"/>
    </source>
</evidence>
<dbReference type="CDD" id="cd00567">
    <property type="entry name" value="ACAD"/>
    <property type="match status" value="1"/>
</dbReference>
<dbReference type="Proteomes" id="UP000570010">
    <property type="component" value="Unassembled WGS sequence"/>
</dbReference>
<evidence type="ECO:0000256" key="1">
    <source>
        <dbReference type="ARBA" id="ARBA00009347"/>
    </source>
</evidence>
<dbReference type="InterPro" id="IPR009100">
    <property type="entry name" value="AcylCoA_DH/oxidase_NM_dom_sf"/>
</dbReference>
<reference evidence="8 11" key="2">
    <citation type="submission" date="2020-07" db="EMBL/GenBank/DDBJ databases">
        <authorList>
            <person name="Feng H."/>
        </authorList>
    </citation>
    <scope>NUCLEOTIDE SEQUENCE [LARGE SCALE GENOMIC DNA]</scope>
    <source>
        <strain evidence="11">s-12</strain>
        <strain evidence="8">S-12</strain>
    </source>
</reference>
<dbReference type="InterPro" id="IPR046373">
    <property type="entry name" value="Acyl-CoA_Oxase/DH_mid-dom_sf"/>
</dbReference>
<sequence>MECSHDRRCNWCYPATVAKRAKDGYIITGRKAFATLAPVLHHFTINAYLEDEDTIAEFLIIKNEQVKIIETWNSIGMRGTGSHDIELNHVFVPEEALLSRLDQNDHHRFTADSRAYSLLIPAVYLGIAHSARQFILDFATSEYSNSLGAPICHASHVQEKLGQIEVLLKSSRTILYAIAEKWEQHSEFKHCFSDEVSIAKYFVCNNAIKIVELAMRIAGGHGLLKSYKLERLFRDVQCGPFNPPQDDMIIHQLAKSALTNINSDLTYMK</sequence>
<organism evidence="9 10">
    <name type="scientific">Bacillus aquiflavi</name>
    <dbReference type="NCBI Taxonomy" id="2672567"/>
    <lineage>
        <taxon>Bacteria</taxon>
        <taxon>Bacillati</taxon>
        <taxon>Bacillota</taxon>
        <taxon>Bacilli</taxon>
        <taxon>Bacillales</taxon>
        <taxon>Bacillaceae</taxon>
        <taxon>Bacillus</taxon>
    </lineage>
</organism>
<proteinExistence type="inferred from homology"/>
<comment type="caution">
    <text evidence="9">The sequence shown here is derived from an EMBL/GenBank/DDBJ whole genome shotgun (WGS) entry which is preliminary data.</text>
</comment>